<gene>
    <name evidence="1" type="ORF">S01H1_41428</name>
</gene>
<proteinExistence type="predicted"/>
<sequence length="59" mass="6799">LENPSFSGKYLQKEKALWQNAKGLEMVRLPGLVSESVLLWDKIRINMSRKKHGKIIVGY</sequence>
<protein>
    <submittedName>
        <fullName evidence="1">Uncharacterized protein</fullName>
    </submittedName>
</protein>
<evidence type="ECO:0000313" key="1">
    <source>
        <dbReference type="EMBL" id="GAF99935.1"/>
    </source>
</evidence>
<dbReference type="EMBL" id="BARS01026278">
    <property type="protein sequence ID" value="GAF99935.1"/>
    <property type="molecule type" value="Genomic_DNA"/>
</dbReference>
<comment type="caution">
    <text evidence="1">The sequence shown here is derived from an EMBL/GenBank/DDBJ whole genome shotgun (WGS) entry which is preliminary data.</text>
</comment>
<dbReference type="AlphaFoldDB" id="X0VHC1"/>
<name>X0VHC1_9ZZZZ</name>
<feature type="non-terminal residue" evidence="1">
    <location>
        <position position="1"/>
    </location>
</feature>
<reference evidence="1" key="1">
    <citation type="journal article" date="2014" name="Front. Microbiol.">
        <title>High frequency of phylogenetically diverse reductive dehalogenase-homologous genes in deep subseafloor sedimentary metagenomes.</title>
        <authorList>
            <person name="Kawai M."/>
            <person name="Futagami T."/>
            <person name="Toyoda A."/>
            <person name="Takaki Y."/>
            <person name="Nishi S."/>
            <person name="Hori S."/>
            <person name="Arai W."/>
            <person name="Tsubouchi T."/>
            <person name="Morono Y."/>
            <person name="Uchiyama I."/>
            <person name="Ito T."/>
            <person name="Fujiyama A."/>
            <person name="Inagaki F."/>
            <person name="Takami H."/>
        </authorList>
    </citation>
    <scope>NUCLEOTIDE SEQUENCE</scope>
    <source>
        <strain evidence="1">Expedition CK06-06</strain>
    </source>
</reference>
<accession>X0VHC1</accession>
<organism evidence="1">
    <name type="scientific">marine sediment metagenome</name>
    <dbReference type="NCBI Taxonomy" id="412755"/>
    <lineage>
        <taxon>unclassified sequences</taxon>
        <taxon>metagenomes</taxon>
        <taxon>ecological metagenomes</taxon>
    </lineage>
</organism>